<dbReference type="GO" id="GO:0051301">
    <property type="term" value="P:cell division"/>
    <property type="evidence" value="ECO:0007669"/>
    <property type="project" value="UniProtKB-KW"/>
</dbReference>
<dbReference type="InterPro" id="IPR045335">
    <property type="entry name" value="FtsQ_C_sf"/>
</dbReference>
<feature type="domain" description="Cell division protein FtsQ/DivIB C-terminal" evidence="1">
    <location>
        <begin position="3"/>
        <end position="108"/>
    </location>
</feature>
<protein>
    <recommendedName>
        <fullName evidence="1">Cell division protein FtsQ/DivIB C-terminal domain-containing protein</fullName>
    </recommendedName>
</protein>
<feature type="non-terminal residue" evidence="2">
    <location>
        <position position="1"/>
    </location>
</feature>
<dbReference type="AlphaFoldDB" id="A0A382ZMX0"/>
<name>A0A382ZMX0_9ZZZZ</name>
<dbReference type="Pfam" id="PF03799">
    <property type="entry name" value="FtsQ_DivIB_C"/>
    <property type="match status" value="1"/>
</dbReference>
<reference evidence="2" key="1">
    <citation type="submission" date="2018-05" db="EMBL/GenBank/DDBJ databases">
        <authorList>
            <person name="Lanie J.A."/>
            <person name="Ng W.-L."/>
            <person name="Kazmierczak K.M."/>
            <person name="Andrzejewski T.M."/>
            <person name="Davidsen T.M."/>
            <person name="Wayne K.J."/>
            <person name="Tettelin H."/>
            <person name="Glass J.I."/>
            <person name="Rusch D."/>
            <person name="Podicherti R."/>
            <person name="Tsui H.-C.T."/>
            <person name="Winkler M.E."/>
        </authorList>
    </citation>
    <scope>NUCLEOTIDE SEQUENCE</scope>
</reference>
<proteinExistence type="predicted"/>
<organism evidence="2">
    <name type="scientific">marine metagenome</name>
    <dbReference type="NCBI Taxonomy" id="408172"/>
    <lineage>
        <taxon>unclassified sequences</taxon>
        <taxon>metagenomes</taxon>
        <taxon>ecological metagenomes</taxon>
    </lineage>
</organism>
<evidence type="ECO:0000313" key="2">
    <source>
        <dbReference type="EMBL" id="SVD96946.1"/>
    </source>
</evidence>
<gene>
    <name evidence="2" type="ORF">METZ01_LOCUS449800</name>
</gene>
<sequence length="131" mass="14160">GRLVVVDRDGVVIDGARPENFARLPVIVGDDAPEHAARLLAVLAVEPGLSARIEAAVRVGGRRWNLRFDNGVDVSMPETGLAEAWRRLAAFERRHQLLGRDITAIDLRLPDRVVVRPSGVVDALGIGGENT</sequence>
<dbReference type="InterPro" id="IPR005548">
    <property type="entry name" value="Cell_div_FtsQ/DivIB_C"/>
</dbReference>
<dbReference type="Gene3D" id="3.40.50.11690">
    <property type="entry name" value="Cell division protein FtsQ/DivIB"/>
    <property type="match status" value="1"/>
</dbReference>
<accession>A0A382ZMX0</accession>
<dbReference type="EMBL" id="UINC01185308">
    <property type="protein sequence ID" value="SVD96946.1"/>
    <property type="molecule type" value="Genomic_DNA"/>
</dbReference>
<evidence type="ECO:0000259" key="1">
    <source>
        <dbReference type="Pfam" id="PF03799"/>
    </source>
</evidence>